<evidence type="ECO:0000256" key="5">
    <source>
        <dbReference type="ARBA" id="ARBA00022692"/>
    </source>
</evidence>
<dbReference type="OrthoDB" id="314748at2"/>
<dbReference type="Pfam" id="PF02321">
    <property type="entry name" value="OEP"/>
    <property type="match status" value="2"/>
</dbReference>
<evidence type="ECO:0000256" key="2">
    <source>
        <dbReference type="ARBA" id="ARBA00007613"/>
    </source>
</evidence>
<sequence length="504" mass="56006">MNIIKSKLGLVFVLSFPFGQVQATTFQDYLNSARKEVSQIFSPQQSSPNKISIQTLNSFQLDLPQEREVLPVVTHSTIRPVGSKKIPLLSRSTQQKEVSLIDAIHQALQQHPDISQSIASMAGQNANIDTAKAQYYPQISGGLSTADLTTGERGRQLYTLSATQMVYDFGKVKNSVHTEEAKFLEKQAMLLTSIDNIAFQTVNAIVNINRYQEVVKIAEQQVQGIARIAEIANLRARAGISSQADPIQAQSNLEAAESNKLTQEAALKQYQQKLRTLLGYDVTAAQFNIPDYIVRNAGLYQEPEFKRIPQMMAAQAGVEIAKSQKEQAKLTTYPTIQVKGSLNQALNGKNPNNNEDDGLYSSVMLEANSNFFQGGAIRSRLRAASYAEDAAKAQVNVVYRDVTDQVGLLREQVGNKQKQMEVLGARRETTARTKELYQEQYKLGTRTVVDLLNSEQAIHSVAQEIENARYDIYAGLIEYIYVTGRSRDFYQLNNVSIQGIEVGP</sequence>
<dbReference type="GO" id="GO:0009279">
    <property type="term" value="C:cell outer membrane"/>
    <property type="evidence" value="ECO:0007669"/>
    <property type="project" value="UniProtKB-SubCell"/>
</dbReference>
<keyword evidence="6" id="KW-0472">Membrane</keyword>
<dbReference type="InterPro" id="IPR003423">
    <property type="entry name" value="OMP_efflux"/>
</dbReference>
<keyword evidence="3" id="KW-0813">Transport</keyword>
<dbReference type="GO" id="GO:1990281">
    <property type="term" value="C:efflux pump complex"/>
    <property type="evidence" value="ECO:0007669"/>
    <property type="project" value="TreeGrafter"/>
</dbReference>
<accession>A0A1C3CX19</accession>
<keyword evidence="8" id="KW-0732">Signal</keyword>
<comment type="subcellular location">
    <subcellularLocation>
        <location evidence="1">Cell outer membrane</location>
    </subcellularLocation>
</comment>
<evidence type="ECO:0000256" key="7">
    <source>
        <dbReference type="ARBA" id="ARBA00023237"/>
    </source>
</evidence>
<proteinExistence type="inferred from homology"/>
<dbReference type="Proteomes" id="UP000186553">
    <property type="component" value="Unassembled WGS sequence"/>
</dbReference>
<evidence type="ECO:0000313" key="9">
    <source>
        <dbReference type="EMBL" id="ODA13355.1"/>
    </source>
</evidence>
<keyword evidence="10" id="KW-1185">Reference proteome</keyword>
<dbReference type="Gene3D" id="1.20.1600.10">
    <property type="entry name" value="Outer membrane efflux proteins (OEP)"/>
    <property type="match status" value="1"/>
</dbReference>
<evidence type="ECO:0000256" key="4">
    <source>
        <dbReference type="ARBA" id="ARBA00022452"/>
    </source>
</evidence>
<keyword evidence="7" id="KW-0998">Cell outer membrane</keyword>
<evidence type="ECO:0000256" key="1">
    <source>
        <dbReference type="ARBA" id="ARBA00004442"/>
    </source>
</evidence>
<feature type="signal peptide" evidence="8">
    <location>
        <begin position="1"/>
        <end position="23"/>
    </location>
</feature>
<evidence type="ECO:0000256" key="8">
    <source>
        <dbReference type="SAM" id="SignalP"/>
    </source>
</evidence>
<dbReference type="SUPFAM" id="SSF56954">
    <property type="entry name" value="Outer membrane efflux proteins (OEP)"/>
    <property type="match status" value="1"/>
</dbReference>
<dbReference type="PANTHER" id="PTHR30026:SF22">
    <property type="entry name" value="OUTER MEMBRANE EFFLUX PROTEIN"/>
    <property type="match status" value="1"/>
</dbReference>
<organism evidence="9 10">
    <name type="scientific">Acinetobacter celticus</name>
    <dbReference type="NCBI Taxonomy" id="1891224"/>
    <lineage>
        <taxon>Bacteria</taxon>
        <taxon>Pseudomonadati</taxon>
        <taxon>Pseudomonadota</taxon>
        <taxon>Gammaproteobacteria</taxon>
        <taxon>Moraxellales</taxon>
        <taxon>Moraxellaceae</taxon>
        <taxon>Acinetobacter</taxon>
    </lineage>
</organism>
<dbReference type="GO" id="GO:0015288">
    <property type="term" value="F:porin activity"/>
    <property type="evidence" value="ECO:0007669"/>
    <property type="project" value="TreeGrafter"/>
</dbReference>
<comment type="caution">
    <text evidence="9">The sequence shown here is derived from an EMBL/GenBank/DDBJ whole genome shotgun (WGS) entry which is preliminary data.</text>
</comment>
<gene>
    <name evidence="9" type="ORF">BBP83_07960</name>
</gene>
<evidence type="ECO:0000256" key="3">
    <source>
        <dbReference type="ARBA" id="ARBA00022448"/>
    </source>
</evidence>
<dbReference type="AlphaFoldDB" id="A0A1C3CX19"/>
<protein>
    <submittedName>
        <fullName evidence="9">RND transporter</fullName>
    </submittedName>
</protein>
<comment type="similarity">
    <text evidence="2">Belongs to the outer membrane factor (OMF) (TC 1.B.17) family.</text>
</comment>
<reference evidence="9 10" key="1">
    <citation type="submission" date="2016-07" db="EMBL/GenBank/DDBJ databases">
        <title>Acinetobacter sp. ANC 4603.</title>
        <authorList>
            <person name="Radolfova-Krizova L."/>
            <person name="Nemec A."/>
        </authorList>
    </citation>
    <scope>NUCLEOTIDE SEQUENCE [LARGE SCALE GENOMIC DNA]</scope>
    <source>
        <strain evidence="9 10">ANC 4603</strain>
    </source>
</reference>
<dbReference type="InterPro" id="IPR051906">
    <property type="entry name" value="TolC-like"/>
</dbReference>
<feature type="chain" id="PRO_5008671703" evidence="8">
    <location>
        <begin position="24"/>
        <end position="504"/>
    </location>
</feature>
<evidence type="ECO:0000313" key="10">
    <source>
        <dbReference type="Proteomes" id="UP000186553"/>
    </source>
</evidence>
<dbReference type="EMBL" id="MBDL01000009">
    <property type="protein sequence ID" value="ODA13355.1"/>
    <property type="molecule type" value="Genomic_DNA"/>
</dbReference>
<dbReference type="STRING" id="1891224.BBP83_07960"/>
<dbReference type="RefSeq" id="WP_068887632.1">
    <property type="nucleotide sequence ID" value="NZ_CBCRUU010000002.1"/>
</dbReference>
<dbReference type="GO" id="GO:0015562">
    <property type="term" value="F:efflux transmembrane transporter activity"/>
    <property type="evidence" value="ECO:0007669"/>
    <property type="project" value="InterPro"/>
</dbReference>
<evidence type="ECO:0000256" key="6">
    <source>
        <dbReference type="ARBA" id="ARBA00023136"/>
    </source>
</evidence>
<keyword evidence="5" id="KW-0812">Transmembrane</keyword>
<name>A0A1C3CX19_9GAMM</name>
<dbReference type="PANTHER" id="PTHR30026">
    <property type="entry name" value="OUTER MEMBRANE PROTEIN TOLC"/>
    <property type="match status" value="1"/>
</dbReference>
<keyword evidence="4" id="KW-1134">Transmembrane beta strand</keyword>